<organism evidence="2 3">
    <name type="scientific">Tanacetum coccineum</name>
    <dbReference type="NCBI Taxonomy" id="301880"/>
    <lineage>
        <taxon>Eukaryota</taxon>
        <taxon>Viridiplantae</taxon>
        <taxon>Streptophyta</taxon>
        <taxon>Embryophyta</taxon>
        <taxon>Tracheophyta</taxon>
        <taxon>Spermatophyta</taxon>
        <taxon>Magnoliopsida</taxon>
        <taxon>eudicotyledons</taxon>
        <taxon>Gunneridae</taxon>
        <taxon>Pentapetalae</taxon>
        <taxon>asterids</taxon>
        <taxon>campanulids</taxon>
        <taxon>Asterales</taxon>
        <taxon>Asteraceae</taxon>
        <taxon>Asteroideae</taxon>
        <taxon>Anthemideae</taxon>
        <taxon>Anthemidinae</taxon>
        <taxon>Tanacetum</taxon>
    </lineage>
</organism>
<feature type="region of interest" description="Disordered" evidence="1">
    <location>
        <begin position="214"/>
        <end position="254"/>
    </location>
</feature>
<feature type="compositionally biased region" description="Low complexity" evidence="1">
    <location>
        <begin position="244"/>
        <end position="254"/>
    </location>
</feature>
<feature type="region of interest" description="Disordered" evidence="1">
    <location>
        <begin position="436"/>
        <end position="475"/>
    </location>
</feature>
<sequence>MATLEFCDKHNMVAYLEKPEGSAEFHQIIDFLTASHIHYALTENPTIYASFIKQFWTTATASTNVNGEVKLTASIDGQAKTITEASLRRHLKLEDNGGITSLPNTEIFEQLALMRYATDSDKLTFQKGNFSPQWRFFIHTILHCLSPKKTSWEQFSSNIATAIICLSTNRTFNFSKFIFNAMVKNLDNPHKFLIGYSGDDISLFPFMITAPETSPSRITSSPSLSPQHTPASAPSTSPPPIPETTPTAEEPAPMPYESHLQSVHSLRRDKGSVSLNELMDLGRSLIEELDMDADFSLVPPHDTEIQEKISDDTEVLIEEEEPTELVEDQESGEKGNKRISAKKKKDKGKAIVIEDESVQKKSKKQVQEERLGYEEAIRLQEQIDEEERKRIARDAEIAKHLQEEYDKVGKKEAVSKIDIAHVIDWDDPAIIRYHALQNRPSQDVEAKPAKRQRTEEVSESVQEQTDEDPKTDELS</sequence>
<reference evidence="2" key="2">
    <citation type="submission" date="2022-01" db="EMBL/GenBank/DDBJ databases">
        <authorList>
            <person name="Yamashiro T."/>
            <person name="Shiraishi A."/>
            <person name="Satake H."/>
            <person name="Nakayama K."/>
        </authorList>
    </citation>
    <scope>NUCLEOTIDE SEQUENCE</scope>
</reference>
<feature type="compositionally biased region" description="Basic and acidic residues" evidence="1">
    <location>
        <begin position="442"/>
        <end position="456"/>
    </location>
</feature>
<feature type="compositionally biased region" description="Low complexity" evidence="1">
    <location>
        <begin position="214"/>
        <end position="235"/>
    </location>
</feature>
<name>A0ABQ5GIR3_9ASTR</name>
<feature type="region of interest" description="Disordered" evidence="1">
    <location>
        <begin position="320"/>
        <end position="347"/>
    </location>
</feature>
<evidence type="ECO:0000313" key="2">
    <source>
        <dbReference type="EMBL" id="GJT75400.1"/>
    </source>
</evidence>
<evidence type="ECO:0008006" key="4">
    <source>
        <dbReference type="Google" id="ProtNLM"/>
    </source>
</evidence>
<feature type="compositionally biased region" description="Basic residues" evidence="1">
    <location>
        <begin position="337"/>
        <end position="347"/>
    </location>
</feature>
<evidence type="ECO:0000256" key="1">
    <source>
        <dbReference type="SAM" id="MobiDB-lite"/>
    </source>
</evidence>
<dbReference type="Proteomes" id="UP001151760">
    <property type="component" value="Unassembled WGS sequence"/>
</dbReference>
<reference evidence="2" key="1">
    <citation type="journal article" date="2022" name="Int. J. Mol. Sci.">
        <title>Draft Genome of Tanacetum Coccineum: Genomic Comparison of Closely Related Tanacetum-Family Plants.</title>
        <authorList>
            <person name="Yamashiro T."/>
            <person name="Shiraishi A."/>
            <person name="Nakayama K."/>
            <person name="Satake H."/>
        </authorList>
    </citation>
    <scope>NUCLEOTIDE SEQUENCE</scope>
</reference>
<keyword evidence="3" id="KW-1185">Reference proteome</keyword>
<feature type="compositionally biased region" description="Acidic residues" evidence="1">
    <location>
        <begin position="320"/>
        <end position="330"/>
    </location>
</feature>
<protein>
    <recommendedName>
        <fullName evidence="4">Synaptobrevin, longin-like domain protein</fullName>
    </recommendedName>
</protein>
<comment type="caution">
    <text evidence="2">The sequence shown here is derived from an EMBL/GenBank/DDBJ whole genome shotgun (WGS) entry which is preliminary data.</text>
</comment>
<proteinExistence type="predicted"/>
<dbReference type="EMBL" id="BQNB010018527">
    <property type="protein sequence ID" value="GJT75400.1"/>
    <property type="molecule type" value="Genomic_DNA"/>
</dbReference>
<gene>
    <name evidence="2" type="ORF">Tco_1042125</name>
</gene>
<evidence type="ECO:0000313" key="3">
    <source>
        <dbReference type="Proteomes" id="UP001151760"/>
    </source>
</evidence>
<accession>A0ABQ5GIR3</accession>